<keyword evidence="6" id="KW-0391">Immunity</keyword>
<dbReference type="InterPro" id="IPR001314">
    <property type="entry name" value="Peptidase_S1A"/>
</dbReference>
<evidence type="ECO:0000313" key="11">
    <source>
        <dbReference type="EMBL" id="KAK2567152.1"/>
    </source>
</evidence>
<dbReference type="FunFam" id="2.40.10.10:FF:000120">
    <property type="entry name" value="Putative serine protease"/>
    <property type="match status" value="1"/>
</dbReference>
<evidence type="ECO:0000256" key="8">
    <source>
        <dbReference type="RuleBase" id="RU363034"/>
    </source>
</evidence>
<organism evidence="11 12">
    <name type="scientific">Acropora cervicornis</name>
    <name type="common">Staghorn coral</name>
    <dbReference type="NCBI Taxonomy" id="6130"/>
    <lineage>
        <taxon>Eukaryota</taxon>
        <taxon>Metazoa</taxon>
        <taxon>Cnidaria</taxon>
        <taxon>Anthozoa</taxon>
        <taxon>Hexacorallia</taxon>
        <taxon>Scleractinia</taxon>
        <taxon>Astrocoeniina</taxon>
        <taxon>Acroporidae</taxon>
        <taxon>Acropora</taxon>
    </lineage>
</organism>
<name>A0AAD9VAQ3_ACRCE</name>
<dbReference type="AlphaFoldDB" id="A0AAD9VAQ3"/>
<dbReference type="Gene3D" id="2.40.10.10">
    <property type="entry name" value="Trypsin-like serine proteases"/>
    <property type="match status" value="1"/>
</dbReference>
<proteinExistence type="predicted"/>
<dbReference type="InterPro" id="IPR002035">
    <property type="entry name" value="VWF_A"/>
</dbReference>
<dbReference type="Proteomes" id="UP001249851">
    <property type="component" value="Unassembled WGS sequence"/>
</dbReference>
<feature type="domain" description="Peptidase S1" evidence="10">
    <location>
        <begin position="285"/>
        <end position="544"/>
    </location>
</feature>
<comment type="caution">
    <text evidence="11">The sequence shown here is derived from an EMBL/GenBank/DDBJ whole genome shotgun (WGS) entry which is preliminary data.</text>
</comment>
<dbReference type="CDD" id="cd01450">
    <property type="entry name" value="vWFA_subfamily_ECM"/>
    <property type="match status" value="1"/>
</dbReference>
<dbReference type="PROSITE" id="PS00134">
    <property type="entry name" value="TRYPSIN_HIS"/>
    <property type="match status" value="1"/>
</dbReference>
<evidence type="ECO:0000256" key="5">
    <source>
        <dbReference type="ARBA" id="ARBA00022825"/>
    </source>
</evidence>
<gene>
    <name evidence="11" type="ORF">P5673_008956</name>
</gene>
<dbReference type="SMART" id="SM00020">
    <property type="entry name" value="Tryp_SPc"/>
    <property type="match status" value="1"/>
</dbReference>
<keyword evidence="1" id="KW-0399">Innate immunity</keyword>
<dbReference type="SUPFAM" id="SSF53300">
    <property type="entry name" value="vWA-like"/>
    <property type="match status" value="1"/>
</dbReference>
<reference evidence="11" key="1">
    <citation type="journal article" date="2023" name="G3 (Bethesda)">
        <title>Whole genome assembly and annotation of the endangered Caribbean coral Acropora cervicornis.</title>
        <authorList>
            <person name="Selwyn J.D."/>
            <person name="Vollmer S.V."/>
        </authorList>
    </citation>
    <scope>NUCLEOTIDE SEQUENCE</scope>
    <source>
        <strain evidence="11">K2</strain>
    </source>
</reference>
<dbReference type="GO" id="GO:0004252">
    <property type="term" value="F:serine-type endopeptidase activity"/>
    <property type="evidence" value="ECO:0007669"/>
    <property type="project" value="InterPro"/>
</dbReference>
<accession>A0AAD9VAQ3</accession>
<keyword evidence="7" id="KW-1015">Disulfide bond</keyword>
<dbReference type="InterPro" id="IPR018114">
    <property type="entry name" value="TRYPSIN_HIS"/>
</dbReference>
<dbReference type="PRINTS" id="PR00722">
    <property type="entry name" value="CHYMOTRYPSIN"/>
</dbReference>
<keyword evidence="12" id="KW-1185">Reference proteome</keyword>
<reference evidence="11" key="2">
    <citation type="journal article" date="2023" name="Science">
        <title>Genomic signatures of disease resistance in endangered staghorn corals.</title>
        <authorList>
            <person name="Vollmer S.V."/>
            <person name="Selwyn J.D."/>
            <person name="Despard B.A."/>
            <person name="Roesel C.L."/>
        </authorList>
    </citation>
    <scope>NUCLEOTIDE SEQUENCE</scope>
    <source>
        <strain evidence="11">K2</strain>
    </source>
</reference>
<evidence type="ECO:0000259" key="9">
    <source>
        <dbReference type="PROSITE" id="PS50234"/>
    </source>
</evidence>
<keyword evidence="3" id="KW-0732">Signal</keyword>
<dbReference type="GO" id="GO:0006508">
    <property type="term" value="P:proteolysis"/>
    <property type="evidence" value="ECO:0007669"/>
    <property type="project" value="UniProtKB-KW"/>
</dbReference>
<dbReference type="PANTHER" id="PTHR24252:SF7">
    <property type="entry name" value="HYALIN"/>
    <property type="match status" value="1"/>
</dbReference>
<keyword evidence="5 8" id="KW-0720">Serine protease</keyword>
<dbReference type="InterPro" id="IPR043504">
    <property type="entry name" value="Peptidase_S1_PA_chymotrypsin"/>
</dbReference>
<feature type="domain" description="VWFA" evidence="9">
    <location>
        <begin position="88"/>
        <end position="269"/>
    </location>
</feature>
<keyword evidence="2 8" id="KW-0645">Protease</keyword>
<dbReference type="CDD" id="cd00190">
    <property type="entry name" value="Tryp_SPc"/>
    <property type="match status" value="1"/>
</dbReference>
<evidence type="ECO:0000256" key="6">
    <source>
        <dbReference type="ARBA" id="ARBA00022859"/>
    </source>
</evidence>
<evidence type="ECO:0000256" key="2">
    <source>
        <dbReference type="ARBA" id="ARBA00022670"/>
    </source>
</evidence>
<dbReference type="PRINTS" id="PR00453">
    <property type="entry name" value="VWFADOMAIN"/>
</dbReference>
<evidence type="ECO:0000256" key="4">
    <source>
        <dbReference type="ARBA" id="ARBA00022801"/>
    </source>
</evidence>
<dbReference type="PROSITE" id="PS00135">
    <property type="entry name" value="TRYPSIN_SER"/>
    <property type="match status" value="1"/>
</dbReference>
<dbReference type="PROSITE" id="PS50240">
    <property type="entry name" value="TRYPSIN_DOM"/>
    <property type="match status" value="1"/>
</dbReference>
<dbReference type="Pfam" id="PF00089">
    <property type="entry name" value="Trypsin"/>
    <property type="match status" value="1"/>
</dbReference>
<evidence type="ECO:0000313" key="12">
    <source>
        <dbReference type="Proteomes" id="UP001249851"/>
    </source>
</evidence>
<dbReference type="Gene3D" id="3.40.50.410">
    <property type="entry name" value="von Willebrand factor, type A domain"/>
    <property type="match status" value="1"/>
</dbReference>
<dbReference type="SUPFAM" id="SSF50494">
    <property type="entry name" value="Trypsin-like serine proteases"/>
    <property type="match status" value="1"/>
</dbReference>
<evidence type="ECO:0000256" key="3">
    <source>
        <dbReference type="ARBA" id="ARBA00022729"/>
    </source>
</evidence>
<evidence type="ECO:0000256" key="1">
    <source>
        <dbReference type="ARBA" id="ARBA00022588"/>
    </source>
</evidence>
<dbReference type="InterPro" id="IPR033116">
    <property type="entry name" value="TRYPSIN_SER"/>
</dbReference>
<dbReference type="PROSITE" id="PS50234">
    <property type="entry name" value="VWFA"/>
    <property type="match status" value="1"/>
</dbReference>
<keyword evidence="4 8" id="KW-0378">Hydrolase</keyword>
<dbReference type="SMART" id="SM00327">
    <property type="entry name" value="VWA"/>
    <property type="match status" value="1"/>
</dbReference>
<evidence type="ECO:0000256" key="7">
    <source>
        <dbReference type="ARBA" id="ARBA00023157"/>
    </source>
</evidence>
<dbReference type="GO" id="GO:0045087">
    <property type="term" value="P:innate immune response"/>
    <property type="evidence" value="ECO:0007669"/>
    <property type="project" value="UniProtKB-KW"/>
</dbReference>
<dbReference type="InterPro" id="IPR009003">
    <property type="entry name" value="Peptidase_S1_PA"/>
</dbReference>
<dbReference type="Pfam" id="PF00092">
    <property type="entry name" value="VWA"/>
    <property type="match status" value="1"/>
</dbReference>
<dbReference type="PANTHER" id="PTHR24252">
    <property type="entry name" value="ACROSIN-RELATED"/>
    <property type="match status" value="1"/>
</dbReference>
<dbReference type="InterPro" id="IPR036465">
    <property type="entry name" value="vWFA_dom_sf"/>
</dbReference>
<sequence>MVRNSPFHYHFCYTQNSRYFFYQHYTDEFEDRFQDDNTTAYNLRKNVIDNLLEYACNKENETGCNEAHSSGVDTRGRFINLNDKGGLELVIVLDSSGSVKPTGFQLGKNFTKELVKTIGKSNRAGGTRVALVTFGTSAELEFNLGDARVSTLEKTSKAIDDVRYRGGGTATAMALELVQKTVAPMARRGSHKALMFITDGKSNIGGSPKKIAKELREKNGFEIYAVAVGRKPSMYELSEIASSGEEYIIRVKSYEKLQKAIRRAAYAKIDYSGCGESPADFRARIVGGSSSRRGWWPWQVAVKKYDRNGNLKFFCGGALIAPQWVLTAAHCFDSWNQFPGELELRKNEFKVSAGEYRLDQPEKSQQDISPEKIVLHDKYVKGNYLNDIALIKLKNKVELGRFVRTVCLPSKEKKDLALAKKYGYVSGWGTTKQLRPHINPKQADYPNRLKHASFQIQENTICQNSTKYTFKPDAMFCAGDGKGGNDTCKGDSGGAFVREGKIGDRYRWVAAGVVSWGEGCAQTDKYGFYTRVYSYIDWIEKTMAEN</sequence>
<evidence type="ECO:0000259" key="10">
    <source>
        <dbReference type="PROSITE" id="PS50240"/>
    </source>
</evidence>
<dbReference type="InterPro" id="IPR001254">
    <property type="entry name" value="Trypsin_dom"/>
</dbReference>
<protein>
    <submittedName>
        <fullName evidence="11">Coagulation factor IX</fullName>
    </submittedName>
</protein>
<dbReference type="EMBL" id="JARQWQ010000015">
    <property type="protein sequence ID" value="KAK2567152.1"/>
    <property type="molecule type" value="Genomic_DNA"/>
</dbReference>